<dbReference type="EMBL" id="MCFC01000040">
    <property type="protein sequence ID" value="ORY27192.1"/>
    <property type="molecule type" value="Genomic_DNA"/>
</dbReference>
<keyword evidence="8" id="KW-1185">Reference proteome</keyword>
<keyword evidence="4" id="KW-0472">Membrane</keyword>
<evidence type="ECO:0000256" key="2">
    <source>
        <dbReference type="ARBA" id="ARBA00022692"/>
    </source>
</evidence>
<dbReference type="AlphaFoldDB" id="A0A1Y2AXB6"/>
<keyword evidence="2" id="KW-0812">Transmembrane</keyword>
<feature type="region of interest" description="Disordered" evidence="5">
    <location>
        <begin position="143"/>
        <end position="164"/>
    </location>
</feature>
<feature type="domain" description="SUN" evidence="6">
    <location>
        <begin position="712"/>
        <end position="898"/>
    </location>
</feature>
<dbReference type="InterPro" id="IPR012919">
    <property type="entry name" value="SUN_dom"/>
</dbReference>
<feature type="compositionally biased region" description="Polar residues" evidence="5">
    <location>
        <begin position="274"/>
        <end position="292"/>
    </location>
</feature>
<evidence type="ECO:0000256" key="5">
    <source>
        <dbReference type="SAM" id="MobiDB-lite"/>
    </source>
</evidence>
<dbReference type="InParanoid" id="A0A1Y2AXB6"/>
<feature type="compositionally biased region" description="Gly residues" evidence="5">
    <location>
        <begin position="220"/>
        <end position="230"/>
    </location>
</feature>
<evidence type="ECO:0000313" key="8">
    <source>
        <dbReference type="Proteomes" id="UP000193986"/>
    </source>
</evidence>
<keyword evidence="3" id="KW-1133">Transmembrane helix</keyword>
<organism evidence="7 8">
    <name type="scientific">Naematelia encephala</name>
    <dbReference type="NCBI Taxonomy" id="71784"/>
    <lineage>
        <taxon>Eukaryota</taxon>
        <taxon>Fungi</taxon>
        <taxon>Dikarya</taxon>
        <taxon>Basidiomycota</taxon>
        <taxon>Agaricomycotina</taxon>
        <taxon>Tremellomycetes</taxon>
        <taxon>Tremellales</taxon>
        <taxon>Naemateliaceae</taxon>
        <taxon>Naematelia</taxon>
    </lineage>
</organism>
<feature type="region of interest" description="Disordered" evidence="5">
    <location>
        <begin position="178"/>
        <end position="299"/>
    </location>
</feature>
<dbReference type="GO" id="GO:0034993">
    <property type="term" value="C:meiotic nuclear membrane microtubule tethering complex"/>
    <property type="evidence" value="ECO:0007669"/>
    <property type="project" value="TreeGrafter"/>
</dbReference>
<feature type="region of interest" description="Disordered" evidence="5">
    <location>
        <begin position="82"/>
        <end position="123"/>
    </location>
</feature>
<dbReference type="PANTHER" id="PTHR12911:SF8">
    <property type="entry name" value="KLAROID PROTEIN-RELATED"/>
    <property type="match status" value="1"/>
</dbReference>
<dbReference type="OrthoDB" id="342281at2759"/>
<evidence type="ECO:0000256" key="3">
    <source>
        <dbReference type="ARBA" id="ARBA00022989"/>
    </source>
</evidence>
<comment type="subcellular location">
    <subcellularLocation>
        <location evidence="1">Membrane</location>
    </subcellularLocation>
</comment>
<accession>A0A1Y2AXB6</accession>
<sequence>MPPRRAQPVSPAASTNGRGAVASPARSTRSTRGKKGEEESDWDGESILSGSFKVPESRYVKSNGLIGLKDTSVNVAAAFHAAQNGILPTPPSDRQTFSASRKLPSKSPQPPPATQRARSPAEQLAAAARAVSPVKYFLRPSDQSEEYTSFSSLTDGTGNGSGEISYDYQQEEEFVKAAREANRSRVSDTNKRRKKAAEEDMPYRPGEDDYQYESEDSQGEGEGVVKGGALEGRAETRGKRKDPNESYLSMGGGGIQPRQRRKARRSGEDDTDFDVNSQYARSTNADLHQTPNGYRRSPTPAQLLRALTPGRERLSPVPTFQPRRRGPPAWRTITTNVLHGIALVLRFLVNSLLAPFQLAFGSTKHIVKRARQDWWKWLSGLVALSLLLRLLDRFNGKKSYIPPNTPPESMGELVARLTAIERTLSTLSDSSNTLELADKEGRRVLDALHSRVTGVESAITSDRQNHDGTRTIEHKSLTDLQHAHEALKKDLLLVRSSIAAHDKGLASLSGKVDSFGDVSKEVKALKTRVTKVEQELKDVFEDGRIRAALERILPHQMPVRRLPDGGVDVDPIFFSEMKKVLLGRGEVEDMVRKAIGDTKMGQPGGQGWGKTEKELDTWGDRLIEQKTSMGRIVSRAEFLEVLEGELRKIREAIAELPKTSKPGAKVGTSSVTVKSSKGDDLTPVLHSLIDDAILKYSKDTIARPDYALFAAGGRVIPSITTDTLVMQDPSFLGRMILGKKLIEGNSPARALDPDNTVGRCWPFRGDQGQLGVLLSRRIVVTAVTVEHAARELAHDVSTAPRNVEVWGLVEGEENQQKAAEYLAQHPQPESSMLPSKDYLLLGTYTYDPESRSPVQTFPVEPEISDLGLNMGIVVFKVLNNWGGDFTCLYRVRVHGEILVQ</sequence>
<feature type="region of interest" description="Disordered" evidence="5">
    <location>
        <begin position="1"/>
        <end position="49"/>
    </location>
</feature>
<feature type="compositionally biased region" description="Basic and acidic residues" evidence="5">
    <location>
        <begin position="232"/>
        <end position="244"/>
    </location>
</feature>
<proteinExistence type="predicted"/>
<feature type="compositionally biased region" description="Acidic residues" evidence="5">
    <location>
        <begin position="208"/>
        <end position="219"/>
    </location>
</feature>
<evidence type="ECO:0000256" key="1">
    <source>
        <dbReference type="ARBA" id="ARBA00004370"/>
    </source>
</evidence>
<dbReference type="Gene3D" id="2.60.120.260">
    <property type="entry name" value="Galactose-binding domain-like"/>
    <property type="match status" value="1"/>
</dbReference>
<dbReference type="Proteomes" id="UP000193986">
    <property type="component" value="Unassembled WGS sequence"/>
</dbReference>
<name>A0A1Y2AXB6_9TREE</name>
<protein>
    <submittedName>
        <fullName evidence="7">UNC-like C-terminal-domain-containing protein</fullName>
    </submittedName>
</protein>
<evidence type="ECO:0000313" key="7">
    <source>
        <dbReference type="EMBL" id="ORY27192.1"/>
    </source>
</evidence>
<dbReference type="InterPro" id="IPR045119">
    <property type="entry name" value="SUN1-5"/>
</dbReference>
<feature type="compositionally biased region" description="Basic and acidic residues" evidence="5">
    <location>
        <begin position="178"/>
        <end position="207"/>
    </location>
</feature>
<comment type="caution">
    <text evidence="7">The sequence shown here is derived from an EMBL/GenBank/DDBJ whole genome shotgun (WGS) entry which is preliminary data.</text>
</comment>
<gene>
    <name evidence="7" type="ORF">BCR39DRAFT_538926</name>
</gene>
<evidence type="ECO:0000259" key="6">
    <source>
        <dbReference type="PROSITE" id="PS51469"/>
    </source>
</evidence>
<feature type="compositionally biased region" description="Polar residues" evidence="5">
    <location>
        <begin position="146"/>
        <end position="156"/>
    </location>
</feature>
<reference evidence="7 8" key="1">
    <citation type="submission" date="2016-07" db="EMBL/GenBank/DDBJ databases">
        <title>Pervasive Adenine N6-methylation of Active Genes in Fungi.</title>
        <authorList>
            <consortium name="DOE Joint Genome Institute"/>
            <person name="Mondo S.J."/>
            <person name="Dannebaum R.O."/>
            <person name="Kuo R.C."/>
            <person name="Labutti K."/>
            <person name="Haridas S."/>
            <person name="Kuo A."/>
            <person name="Salamov A."/>
            <person name="Ahrendt S.R."/>
            <person name="Lipzen A."/>
            <person name="Sullivan W."/>
            <person name="Andreopoulos W.B."/>
            <person name="Clum A."/>
            <person name="Lindquist E."/>
            <person name="Daum C."/>
            <person name="Ramamoorthy G.K."/>
            <person name="Gryganskyi A."/>
            <person name="Culley D."/>
            <person name="Magnuson J.K."/>
            <person name="James T.Y."/>
            <person name="O'Malley M.A."/>
            <person name="Stajich J.E."/>
            <person name="Spatafora J.W."/>
            <person name="Visel A."/>
            <person name="Grigoriev I.V."/>
        </authorList>
    </citation>
    <scope>NUCLEOTIDE SEQUENCE [LARGE SCALE GENOMIC DNA]</scope>
    <source>
        <strain evidence="7 8">68-887.2</strain>
    </source>
</reference>
<dbReference type="PANTHER" id="PTHR12911">
    <property type="entry name" value="SAD1/UNC-84-LIKE PROTEIN-RELATED"/>
    <property type="match status" value="1"/>
</dbReference>
<evidence type="ECO:0000256" key="4">
    <source>
        <dbReference type="ARBA" id="ARBA00023136"/>
    </source>
</evidence>
<dbReference type="STRING" id="71784.A0A1Y2AXB6"/>
<dbReference type="PROSITE" id="PS51469">
    <property type="entry name" value="SUN"/>
    <property type="match status" value="1"/>
</dbReference>
<dbReference type="GO" id="GO:0043495">
    <property type="term" value="F:protein-membrane adaptor activity"/>
    <property type="evidence" value="ECO:0007669"/>
    <property type="project" value="TreeGrafter"/>
</dbReference>
<dbReference type="Pfam" id="PF07738">
    <property type="entry name" value="Sad1_UNC"/>
    <property type="match status" value="1"/>
</dbReference>